<sequence length="69" mass="8056">ESCIQAANKNNETNSSVINKILDEVGSENHVPEETQKNKYLEWIISLQNWAFVDKYPVELWKEKAENTF</sequence>
<comment type="caution">
    <text evidence="1">The sequence shown here is derived from an EMBL/GenBank/DDBJ whole genome shotgun (WGS) entry which is preliminary data.</text>
</comment>
<feature type="non-terminal residue" evidence="1">
    <location>
        <position position="1"/>
    </location>
</feature>
<accession>A0ABN7XEA1</accession>
<dbReference type="Proteomes" id="UP000789901">
    <property type="component" value="Unassembled WGS sequence"/>
</dbReference>
<feature type="non-terminal residue" evidence="1">
    <location>
        <position position="69"/>
    </location>
</feature>
<name>A0ABN7XEA1_GIGMA</name>
<keyword evidence="2" id="KW-1185">Reference proteome</keyword>
<protein>
    <submittedName>
        <fullName evidence="1">30125_t:CDS:1</fullName>
    </submittedName>
</protein>
<proteinExistence type="predicted"/>
<dbReference type="EMBL" id="CAJVQB010113947">
    <property type="protein sequence ID" value="CAG8852594.1"/>
    <property type="molecule type" value="Genomic_DNA"/>
</dbReference>
<evidence type="ECO:0000313" key="2">
    <source>
        <dbReference type="Proteomes" id="UP000789901"/>
    </source>
</evidence>
<reference evidence="1 2" key="1">
    <citation type="submission" date="2021-06" db="EMBL/GenBank/DDBJ databases">
        <authorList>
            <person name="Kallberg Y."/>
            <person name="Tangrot J."/>
            <person name="Rosling A."/>
        </authorList>
    </citation>
    <scope>NUCLEOTIDE SEQUENCE [LARGE SCALE GENOMIC DNA]</scope>
    <source>
        <strain evidence="1 2">120-4 pot B 10/14</strain>
    </source>
</reference>
<gene>
    <name evidence="1" type="ORF">GMARGA_LOCUS41415</name>
</gene>
<organism evidence="1 2">
    <name type="scientific">Gigaspora margarita</name>
    <dbReference type="NCBI Taxonomy" id="4874"/>
    <lineage>
        <taxon>Eukaryota</taxon>
        <taxon>Fungi</taxon>
        <taxon>Fungi incertae sedis</taxon>
        <taxon>Mucoromycota</taxon>
        <taxon>Glomeromycotina</taxon>
        <taxon>Glomeromycetes</taxon>
        <taxon>Diversisporales</taxon>
        <taxon>Gigasporaceae</taxon>
        <taxon>Gigaspora</taxon>
    </lineage>
</organism>
<evidence type="ECO:0000313" key="1">
    <source>
        <dbReference type="EMBL" id="CAG8852594.1"/>
    </source>
</evidence>